<reference evidence="3 4" key="1">
    <citation type="journal article" date="2018" name="Science">
        <title>The opium poppy genome and morphinan production.</title>
        <authorList>
            <person name="Guo L."/>
            <person name="Winzer T."/>
            <person name="Yang X."/>
            <person name="Li Y."/>
            <person name="Ning Z."/>
            <person name="He Z."/>
            <person name="Teodor R."/>
            <person name="Lu Y."/>
            <person name="Bowser T.A."/>
            <person name="Graham I.A."/>
            <person name="Ye K."/>
        </authorList>
    </citation>
    <scope>NUCLEOTIDE SEQUENCE [LARGE SCALE GENOMIC DNA]</scope>
    <source>
        <strain evidence="4">cv. HN1</strain>
        <tissue evidence="3">Leaves</tissue>
    </source>
</reference>
<feature type="domain" description="J" evidence="2">
    <location>
        <begin position="91"/>
        <end position="155"/>
    </location>
</feature>
<gene>
    <name evidence="3" type="ORF">C5167_000159</name>
</gene>
<dbReference type="GO" id="GO:0042026">
    <property type="term" value="P:protein refolding"/>
    <property type="evidence" value="ECO:0007669"/>
    <property type="project" value="TreeGrafter"/>
</dbReference>
<dbReference type="PANTHER" id="PTHR43096:SF61">
    <property type="entry name" value="CHAPERONE DNAJ-DOMAIN SUPERFAMILY PROTEIN"/>
    <property type="match status" value="1"/>
</dbReference>
<dbReference type="CDD" id="cd06257">
    <property type="entry name" value="DnaJ"/>
    <property type="match status" value="1"/>
</dbReference>
<dbReference type="Gramene" id="RZC75904">
    <property type="protein sequence ID" value="RZC75904"/>
    <property type="gene ID" value="C5167_000159"/>
</dbReference>
<protein>
    <recommendedName>
        <fullName evidence="2">J domain-containing protein</fullName>
    </recommendedName>
</protein>
<evidence type="ECO:0000313" key="3">
    <source>
        <dbReference type="EMBL" id="RZC75904.1"/>
    </source>
</evidence>
<name>A0A4Y7KRE0_PAPSO</name>
<evidence type="ECO:0000313" key="4">
    <source>
        <dbReference type="Proteomes" id="UP000316621"/>
    </source>
</evidence>
<dbReference type="AlphaFoldDB" id="A0A4Y7KRE0"/>
<dbReference type="PRINTS" id="PR00625">
    <property type="entry name" value="JDOMAIN"/>
</dbReference>
<organism evidence="3 4">
    <name type="scientific">Papaver somniferum</name>
    <name type="common">Opium poppy</name>
    <dbReference type="NCBI Taxonomy" id="3469"/>
    <lineage>
        <taxon>Eukaryota</taxon>
        <taxon>Viridiplantae</taxon>
        <taxon>Streptophyta</taxon>
        <taxon>Embryophyta</taxon>
        <taxon>Tracheophyta</taxon>
        <taxon>Spermatophyta</taxon>
        <taxon>Magnoliopsida</taxon>
        <taxon>Ranunculales</taxon>
        <taxon>Papaveraceae</taxon>
        <taxon>Papaveroideae</taxon>
        <taxon>Papaver</taxon>
    </lineage>
</organism>
<dbReference type="GO" id="GO:0005737">
    <property type="term" value="C:cytoplasm"/>
    <property type="evidence" value="ECO:0007669"/>
    <property type="project" value="TreeGrafter"/>
</dbReference>
<proteinExistence type="predicted"/>
<dbReference type="STRING" id="3469.A0A4Y7KRE0"/>
<dbReference type="Proteomes" id="UP000316621">
    <property type="component" value="Chromosome 9"/>
</dbReference>
<accession>A0A4Y7KRE0</accession>
<sequence length="253" mass="27985">MESLLPNPLPPPSFFPRFGGQSNSFTPINKFGHGNDPLEFPSLSACFGHGNDQLEFPSVSASHSCFATLTAKTSSSGILARATAAAGGGGSLYDVLGVSPSATSDEIKSSYRKLALKYHPDVSKQANAQEKFIRIKNACDTLLDSDSRREYDYGRRRTTQPTSSRSASTTRKKNHSNHSKSRGRKRRTYYYYYGTGGLHFTISESWTNGRRGTSSTSKHQSRKVFHIDINSYNRVVAKDLLTPTPFHDSKFVQ</sequence>
<dbReference type="SMART" id="SM00271">
    <property type="entry name" value="DnaJ"/>
    <property type="match status" value="1"/>
</dbReference>
<dbReference type="Gene3D" id="1.10.287.110">
    <property type="entry name" value="DnaJ domain"/>
    <property type="match status" value="1"/>
</dbReference>
<keyword evidence="4" id="KW-1185">Reference proteome</keyword>
<feature type="compositionally biased region" description="Basic residues" evidence="1">
    <location>
        <begin position="170"/>
        <end position="184"/>
    </location>
</feature>
<dbReference type="GO" id="GO:0051082">
    <property type="term" value="F:unfolded protein binding"/>
    <property type="evidence" value="ECO:0007669"/>
    <property type="project" value="TreeGrafter"/>
</dbReference>
<dbReference type="PANTHER" id="PTHR43096">
    <property type="entry name" value="DNAJ HOMOLOG 1, MITOCHONDRIAL-RELATED"/>
    <property type="match status" value="1"/>
</dbReference>
<dbReference type="SUPFAM" id="SSF46565">
    <property type="entry name" value="Chaperone J-domain"/>
    <property type="match status" value="1"/>
</dbReference>
<dbReference type="InterPro" id="IPR036869">
    <property type="entry name" value="J_dom_sf"/>
</dbReference>
<dbReference type="EMBL" id="CM010723">
    <property type="protein sequence ID" value="RZC75904.1"/>
    <property type="molecule type" value="Genomic_DNA"/>
</dbReference>
<dbReference type="InterPro" id="IPR001623">
    <property type="entry name" value="DnaJ_domain"/>
</dbReference>
<evidence type="ECO:0000259" key="2">
    <source>
        <dbReference type="PROSITE" id="PS50076"/>
    </source>
</evidence>
<feature type="region of interest" description="Disordered" evidence="1">
    <location>
        <begin position="150"/>
        <end position="184"/>
    </location>
</feature>
<feature type="compositionally biased region" description="Low complexity" evidence="1">
    <location>
        <begin position="159"/>
        <end position="169"/>
    </location>
</feature>
<evidence type="ECO:0000256" key="1">
    <source>
        <dbReference type="SAM" id="MobiDB-lite"/>
    </source>
</evidence>
<dbReference type="PROSITE" id="PS50076">
    <property type="entry name" value="DNAJ_2"/>
    <property type="match status" value="1"/>
</dbReference>
<dbReference type="Pfam" id="PF00226">
    <property type="entry name" value="DnaJ"/>
    <property type="match status" value="1"/>
</dbReference>